<dbReference type="PROSITE" id="PS50822">
    <property type="entry name" value="PIWI"/>
    <property type="match status" value="1"/>
</dbReference>
<dbReference type="PANTHER" id="PTHR22891">
    <property type="entry name" value="EUKARYOTIC TRANSLATION INITIATION FACTOR 2C"/>
    <property type="match status" value="1"/>
</dbReference>
<feature type="region of interest" description="Disordered" evidence="1">
    <location>
        <begin position="51"/>
        <end position="75"/>
    </location>
</feature>
<feature type="domain" description="Piwi" evidence="2">
    <location>
        <begin position="1"/>
        <end position="40"/>
    </location>
</feature>
<gene>
    <name evidence="3" type="ORF">LAZ67_1003295</name>
</gene>
<protein>
    <recommendedName>
        <fullName evidence="2">Piwi domain-containing protein</fullName>
    </recommendedName>
</protein>
<name>A0ABY6JWW8_9ARAC</name>
<dbReference type="InterPro" id="IPR036397">
    <property type="entry name" value="RNaseH_sf"/>
</dbReference>
<dbReference type="InterPro" id="IPR012337">
    <property type="entry name" value="RNaseH-like_sf"/>
</dbReference>
<sequence length="75" mass="8849">MQEMTNFLCHTFLRCIRSISVVAPVQYAHLAAFRMKEHMFTFKIKWTDDKGHELSPQHRLRRTLQSEEDAVSAEV</sequence>
<proteinExistence type="predicted"/>
<dbReference type="Gene3D" id="3.30.420.10">
    <property type="entry name" value="Ribonuclease H-like superfamily/Ribonuclease H"/>
    <property type="match status" value="1"/>
</dbReference>
<reference evidence="3 4" key="1">
    <citation type="submission" date="2022-01" db="EMBL/GenBank/DDBJ databases">
        <title>A chromosomal length assembly of Cordylochernes scorpioides.</title>
        <authorList>
            <person name="Zeh D."/>
            <person name="Zeh J."/>
        </authorList>
    </citation>
    <scope>NUCLEOTIDE SEQUENCE [LARGE SCALE GENOMIC DNA]</scope>
    <source>
        <strain evidence="3">IN4F17</strain>
        <tissue evidence="3">Whole Body</tissue>
    </source>
</reference>
<evidence type="ECO:0000259" key="2">
    <source>
        <dbReference type="PROSITE" id="PS50822"/>
    </source>
</evidence>
<accession>A0ABY6JWW8</accession>
<organism evidence="3 4">
    <name type="scientific">Cordylochernes scorpioides</name>
    <dbReference type="NCBI Taxonomy" id="51811"/>
    <lineage>
        <taxon>Eukaryota</taxon>
        <taxon>Metazoa</taxon>
        <taxon>Ecdysozoa</taxon>
        <taxon>Arthropoda</taxon>
        <taxon>Chelicerata</taxon>
        <taxon>Arachnida</taxon>
        <taxon>Pseudoscorpiones</taxon>
        <taxon>Cheliferoidea</taxon>
        <taxon>Chernetidae</taxon>
        <taxon>Cordylochernes</taxon>
    </lineage>
</organism>
<dbReference type="Pfam" id="PF02171">
    <property type="entry name" value="Piwi"/>
    <property type="match status" value="1"/>
</dbReference>
<dbReference type="Proteomes" id="UP001235939">
    <property type="component" value="Chromosome 01"/>
</dbReference>
<feature type="compositionally biased region" description="Acidic residues" evidence="1">
    <location>
        <begin position="66"/>
        <end position="75"/>
    </location>
</feature>
<dbReference type="SUPFAM" id="SSF53098">
    <property type="entry name" value="Ribonuclease H-like"/>
    <property type="match status" value="1"/>
</dbReference>
<evidence type="ECO:0000256" key="1">
    <source>
        <dbReference type="SAM" id="MobiDB-lite"/>
    </source>
</evidence>
<evidence type="ECO:0000313" key="4">
    <source>
        <dbReference type="Proteomes" id="UP001235939"/>
    </source>
</evidence>
<evidence type="ECO:0000313" key="3">
    <source>
        <dbReference type="EMBL" id="UYV61069.1"/>
    </source>
</evidence>
<keyword evidence="4" id="KW-1185">Reference proteome</keyword>
<dbReference type="EMBL" id="CP092863">
    <property type="protein sequence ID" value="UYV61069.1"/>
    <property type="molecule type" value="Genomic_DNA"/>
</dbReference>
<dbReference type="InterPro" id="IPR003165">
    <property type="entry name" value="Piwi"/>
</dbReference>